<evidence type="ECO:0000313" key="5">
    <source>
        <dbReference type="Proteomes" id="UP000194946"/>
    </source>
</evidence>
<dbReference type="Pfam" id="PF00005">
    <property type="entry name" value="ABC_tran"/>
    <property type="match status" value="1"/>
</dbReference>
<keyword evidence="1" id="KW-0547">Nucleotide-binding</keyword>
<gene>
    <name evidence="4" type="ORF">HK18_04720</name>
</gene>
<feature type="domain" description="ABC transporter" evidence="3">
    <location>
        <begin position="4"/>
        <end position="205"/>
    </location>
</feature>
<dbReference type="Gene3D" id="3.40.50.300">
    <property type="entry name" value="P-loop containing nucleotide triphosphate hydrolases"/>
    <property type="match status" value="1"/>
</dbReference>
<dbReference type="PROSITE" id="PS50893">
    <property type="entry name" value="ABC_TRANSPORTER_2"/>
    <property type="match status" value="1"/>
</dbReference>
<dbReference type="GO" id="GO:0016887">
    <property type="term" value="F:ATP hydrolysis activity"/>
    <property type="evidence" value="ECO:0007669"/>
    <property type="project" value="InterPro"/>
</dbReference>
<keyword evidence="2 4" id="KW-0067">ATP-binding</keyword>
<dbReference type="InterPro" id="IPR027417">
    <property type="entry name" value="P-loop_NTPase"/>
</dbReference>
<organism evidence="4 5">
    <name type="scientific">Commensalibacter intestini</name>
    <dbReference type="NCBI Taxonomy" id="479936"/>
    <lineage>
        <taxon>Bacteria</taxon>
        <taxon>Pseudomonadati</taxon>
        <taxon>Pseudomonadota</taxon>
        <taxon>Alphaproteobacteria</taxon>
        <taxon>Acetobacterales</taxon>
        <taxon>Acetobacteraceae</taxon>
    </lineage>
</organism>
<dbReference type="GO" id="GO:0005524">
    <property type="term" value="F:ATP binding"/>
    <property type="evidence" value="ECO:0007669"/>
    <property type="project" value="UniProtKB-KW"/>
</dbReference>
<dbReference type="Proteomes" id="UP000194946">
    <property type="component" value="Unassembled WGS sequence"/>
</dbReference>
<dbReference type="InterPro" id="IPR025662">
    <property type="entry name" value="Sigma_54_int_dom_ATP-bd_1"/>
</dbReference>
<comment type="caution">
    <text evidence="4">The sequence shown here is derived from an EMBL/GenBank/DDBJ whole genome shotgun (WGS) entry which is preliminary data.</text>
</comment>
<evidence type="ECO:0000259" key="3">
    <source>
        <dbReference type="PROSITE" id="PS50893"/>
    </source>
</evidence>
<evidence type="ECO:0000256" key="2">
    <source>
        <dbReference type="ARBA" id="ARBA00022840"/>
    </source>
</evidence>
<dbReference type="PROSITE" id="PS00675">
    <property type="entry name" value="SIGMA54_INTERACT_1"/>
    <property type="match status" value="1"/>
</dbReference>
<dbReference type="AlphaFoldDB" id="A0A251ZX02"/>
<keyword evidence="5" id="KW-1185">Reference proteome</keyword>
<protein>
    <submittedName>
        <fullName evidence="4">ATP-binding protein</fullName>
    </submittedName>
</protein>
<dbReference type="SUPFAM" id="SSF52540">
    <property type="entry name" value="P-loop containing nucleoside triphosphate hydrolases"/>
    <property type="match status" value="1"/>
</dbReference>
<accession>A0A251ZX02</accession>
<dbReference type="InterPro" id="IPR003439">
    <property type="entry name" value="ABC_transporter-like_ATP-bd"/>
</dbReference>
<sequence length="205" mass="23144">MIELRNQSTLSVRALFALHHGPYSLEINSGSCVVITGESGAGKSVFLRMIADLIPNAGQVFLDGKERNSFAPSEWRKQVTYIAAESGWWAKTVKEHFTDLEMAYYWLPKFNLKEELLDADVVQLSTGEKQRMALIRAFSSKVRFLLLDEITSALDPKSVIVVEQCIQELQKQNIGILLVSHNMEQVKRLATSHYQLITDQLVLCS</sequence>
<dbReference type="PANTHER" id="PTHR43119">
    <property type="entry name" value="ABC TRANSPORT PROTEIN ATP-BINDING COMPONENT-RELATED"/>
    <property type="match status" value="1"/>
</dbReference>
<evidence type="ECO:0000313" key="4">
    <source>
        <dbReference type="EMBL" id="OUI79195.1"/>
    </source>
</evidence>
<dbReference type="SMART" id="SM00382">
    <property type="entry name" value="AAA"/>
    <property type="match status" value="1"/>
</dbReference>
<name>A0A251ZX02_9PROT</name>
<dbReference type="EMBL" id="JOPB01000002">
    <property type="protein sequence ID" value="OUI79195.1"/>
    <property type="molecule type" value="Genomic_DNA"/>
</dbReference>
<reference evidence="5" key="1">
    <citation type="submission" date="2014-06" db="EMBL/GenBank/DDBJ databases">
        <authorList>
            <person name="Winans N.J."/>
            <person name="Newell P.D."/>
            <person name="Douglas A.E."/>
        </authorList>
    </citation>
    <scope>NUCLEOTIDE SEQUENCE [LARGE SCALE GENOMIC DNA]</scope>
    <source>
        <strain evidence="5">DmL_052</strain>
    </source>
</reference>
<evidence type="ECO:0000256" key="1">
    <source>
        <dbReference type="ARBA" id="ARBA00022741"/>
    </source>
</evidence>
<proteinExistence type="predicted"/>
<dbReference type="RefSeq" id="WP_008854188.1">
    <property type="nucleotide sequence ID" value="NZ_JOPB01000002.1"/>
</dbReference>
<dbReference type="PANTHER" id="PTHR43119:SF1">
    <property type="entry name" value="ABC TRANSPORTER DOMAIN-CONTAINING PROTEIN"/>
    <property type="match status" value="1"/>
</dbReference>
<dbReference type="InterPro" id="IPR003593">
    <property type="entry name" value="AAA+_ATPase"/>
</dbReference>